<feature type="transmembrane region" description="Helical" evidence="7">
    <location>
        <begin position="259"/>
        <end position="286"/>
    </location>
</feature>
<dbReference type="GO" id="GO:0005886">
    <property type="term" value="C:plasma membrane"/>
    <property type="evidence" value="ECO:0007669"/>
    <property type="project" value="UniProtKB-SubCell"/>
</dbReference>
<evidence type="ECO:0000313" key="10">
    <source>
        <dbReference type="EMBL" id="CAA2099593.1"/>
    </source>
</evidence>
<comment type="subcellular location">
    <subcellularLocation>
        <location evidence="1 7">Cell membrane</location>
        <topology evidence="1 7">Multi-pass membrane protein</topology>
    </subcellularLocation>
</comment>
<feature type="transmembrane region" description="Helical" evidence="7">
    <location>
        <begin position="129"/>
        <end position="152"/>
    </location>
</feature>
<dbReference type="GO" id="GO:0055085">
    <property type="term" value="P:transmembrane transport"/>
    <property type="evidence" value="ECO:0007669"/>
    <property type="project" value="InterPro"/>
</dbReference>
<evidence type="ECO:0000256" key="5">
    <source>
        <dbReference type="ARBA" id="ARBA00022989"/>
    </source>
</evidence>
<feature type="transmembrane region" description="Helical" evidence="7">
    <location>
        <begin position="45"/>
        <end position="63"/>
    </location>
</feature>
<dbReference type="SUPFAM" id="SSF161098">
    <property type="entry name" value="MetI-like"/>
    <property type="match status" value="1"/>
</dbReference>
<proteinExistence type="inferred from homology"/>
<reference evidence="10" key="1">
    <citation type="submission" date="2019-12" db="EMBL/GenBank/DDBJ databases">
        <authorList>
            <person name="Cremers G."/>
        </authorList>
    </citation>
    <scope>NUCLEOTIDE SEQUENCE</scope>
    <source>
        <strain evidence="10">Vvax</strain>
    </source>
</reference>
<keyword evidence="2 7" id="KW-0813">Transport</keyword>
<keyword evidence="4 7" id="KW-0812">Transmembrane</keyword>
<sequence length="298" mass="32500">MASTSTIETTMPSTTSADATDATPTADMLRAHEDRLRRRESMLRIAVPAGIVLALLLLWEWMVRANNIPHYILPAPSLILRTLFDNWDSLSSALWFTVKLTLLALTAAIVGGVLLAIAFALFKWVEIGLFPIAVILQVTPIIAIAPLILIYVSSTTAALLLCAWIVAFFPILSNTVIGLKSADSNLRDLFQLYRASPWQTFRYLLAPSALPYFMAGLKIAGGLSLIGAVVAEFTAGTAGKETGLASRILESSFRTEIPMMFAALLLVSLLGIVIFIVFAALARLVLGHWHESEMRRES</sequence>
<keyword evidence="5 7" id="KW-1133">Transmembrane helix</keyword>
<dbReference type="InterPro" id="IPR000515">
    <property type="entry name" value="MetI-like"/>
</dbReference>
<keyword evidence="3" id="KW-1003">Cell membrane</keyword>
<accession>A0A679IKQ9</accession>
<organism evidence="10">
    <name type="scientific">Variovorax paradoxus</name>
    <dbReference type="NCBI Taxonomy" id="34073"/>
    <lineage>
        <taxon>Bacteria</taxon>
        <taxon>Pseudomonadati</taxon>
        <taxon>Pseudomonadota</taxon>
        <taxon>Betaproteobacteria</taxon>
        <taxon>Burkholderiales</taxon>
        <taxon>Comamonadaceae</taxon>
        <taxon>Variovorax</taxon>
    </lineage>
</organism>
<evidence type="ECO:0000256" key="7">
    <source>
        <dbReference type="RuleBase" id="RU363032"/>
    </source>
</evidence>
<name>A0A679IKQ9_VARPD</name>
<evidence type="ECO:0000256" key="3">
    <source>
        <dbReference type="ARBA" id="ARBA00022475"/>
    </source>
</evidence>
<dbReference type="PANTHER" id="PTHR30151:SF41">
    <property type="entry name" value="ABC TRANSPORTER PERMEASE PROTEIN"/>
    <property type="match status" value="1"/>
</dbReference>
<dbReference type="InterPro" id="IPR035906">
    <property type="entry name" value="MetI-like_sf"/>
</dbReference>
<evidence type="ECO:0000256" key="6">
    <source>
        <dbReference type="ARBA" id="ARBA00023136"/>
    </source>
</evidence>
<dbReference type="AlphaFoldDB" id="A0A679IKQ9"/>
<evidence type="ECO:0000256" key="8">
    <source>
        <dbReference type="SAM" id="MobiDB-lite"/>
    </source>
</evidence>
<feature type="region of interest" description="Disordered" evidence="8">
    <location>
        <begin position="1"/>
        <end position="24"/>
    </location>
</feature>
<gene>
    <name evidence="10" type="primary">cmpB_1</name>
    <name evidence="10" type="ORF">VVAX_00315</name>
</gene>
<comment type="similarity">
    <text evidence="7">Belongs to the binding-protein-dependent transport system permease family.</text>
</comment>
<protein>
    <submittedName>
        <fullName evidence="10">Bicarbonate transport system permease protein CmpB</fullName>
    </submittedName>
</protein>
<dbReference type="PANTHER" id="PTHR30151">
    <property type="entry name" value="ALKANE SULFONATE ABC TRANSPORTER-RELATED, MEMBRANE SUBUNIT"/>
    <property type="match status" value="1"/>
</dbReference>
<feature type="domain" description="ABC transmembrane type-1" evidence="9">
    <location>
        <begin position="94"/>
        <end position="278"/>
    </location>
</feature>
<evidence type="ECO:0000256" key="4">
    <source>
        <dbReference type="ARBA" id="ARBA00022692"/>
    </source>
</evidence>
<dbReference type="CDD" id="cd06261">
    <property type="entry name" value="TM_PBP2"/>
    <property type="match status" value="1"/>
</dbReference>
<keyword evidence="6 7" id="KW-0472">Membrane</keyword>
<evidence type="ECO:0000256" key="1">
    <source>
        <dbReference type="ARBA" id="ARBA00004651"/>
    </source>
</evidence>
<dbReference type="Gene3D" id="1.10.3720.10">
    <property type="entry name" value="MetI-like"/>
    <property type="match status" value="1"/>
</dbReference>
<feature type="transmembrane region" description="Helical" evidence="7">
    <location>
        <begin position="158"/>
        <end position="179"/>
    </location>
</feature>
<evidence type="ECO:0000259" key="9">
    <source>
        <dbReference type="PROSITE" id="PS50928"/>
    </source>
</evidence>
<dbReference type="Pfam" id="PF00528">
    <property type="entry name" value="BPD_transp_1"/>
    <property type="match status" value="1"/>
</dbReference>
<feature type="transmembrane region" description="Helical" evidence="7">
    <location>
        <begin position="200"/>
        <end position="220"/>
    </location>
</feature>
<evidence type="ECO:0000256" key="2">
    <source>
        <dbReference type="ARBA" id="ARBA00022448"/>
    </source>
</evidence>
<dbReference type="PROSITE" id="PS50928">
    <property type="entry name" value="ABC_TM1"/>
    <property type="match status" value="1"/>
</dbReference>
<dbReference type="EMBL" id="LR743507">
    <property type="protein sequence ID" value="CAA2099593.1"/>
    <property type="molecule type" value="Genomic_DNA"/>
</dbReference>
<dbReference type="RefSeq" id="WP_425336971.1">
    <property type="nucleotide sequence ID" value="NZ_LR743507.1"/>
</dbReference>
<feature type="transmembrane region" description="Helical" evidence="7">
    <location>
        <begin position="93"/>
        <end position="122"/>
    </location>
</feature>